<dbReference type="NCBIfam" id="NF045541">
    <property type="entry name" value="scaf_prot_MCP2"/>
    <property type="match status" value="1"/>
</dbReference>
<protein>
    <submittedName>
        <fullName evidence="1">Peptidase U35 family protein</fullName>
    </submittedName>
</protein>
<dbReference type="EMBL" id="BBJU01000015">
    <property type="protein sequence ID" value="GAK71185.1"/>
    <property type="molecule type" value="Genomic_DNA"/>
</dbReference>
<sequence>MTLVTRAASVSTLNEADRTVEVCWSTGVGVKRYSYDEGYYMEELQVDANSIRMDRFEAMSLLDSHDNYSMDSVLGSVVPGTVRIGGGKAYARIKFSKKQRAEELFQDVRDGHKLAISVGYKIHRYEKTEGADGQLPVLRAVDWEPMELSAVPIPADAGAFSRSEKEPSMTTATAEQTRAVATAERRRIREIEALATTANIKVDDELVRKAVDDETTVDQFRSQLVDAMIANQNKAPTFPIVETRDMDGGNGNRRQAMADALQTRINPSHTPKADARQYCNLSLIELAREVLQGDGVNVRGLSKGEIAERALHTTSDFAIVLAETGKALLQKSYDAEPSGIKRVARASTIDDFRPKRSVRLSDWPDLKKVNEHGEFTRGTVYESEESYRLQTYGRVIGFTRQLLINDSLGAFTEPSKQFGRSAARLEADILADLVVSNPKMGDGKALFHHDHKNILPAAALSVESVAAARTAIRKQVDDQGKPASLRAKFLIVPPDLEMEGEKILAAIAAARTEDVNVNAGRLELVVEDRLVDPKAWFLAVDPESVESLEYSYLTGEPGPQFAERPGFDVDGVEYKCRLDFGAGFLGWRGWYRSAGV</sequence>
<comment type="caution">
    <text evidence="1">The sequence shown here is derived from an EMBL/GenBank/DDBJ whole genome shotgun (WGS) entry which is preliminary data.</text>
</comment>
<dbReference type="Pfam" id="PF25209">
    <property type="entry name" value="Phage_capsid_4"/>
    <property type="match status" value="1"/>
</dbReference>
<name>A0A081CWY9_9HYPH</name>
<dbReference type="OrthoDB" id="9806592at2"/>
<evidence type="ECO:0000313" key="2">
    <source>
        <dbReference type="Proteomes" id="UP000028701"/>
    </source>
</evidence>
<reference evidence="1 2" key="1">
    <citation type="submission" date="2014-08" db="EMBL/GenBank/DDBJ databases">
        <title>Whole genome shotgun sequence of Rhizobium rubi NBRC 13261.</title>
        <authorList>
            <person name="Katano-Makiyama Y."/>
            <person name="Hosoyama A."/>
            <person name="Hashimoto M."/>
            <person name="Hosoyama Y."/>
            <person name="Noguchi M."/>
            <person name="Tsuchikane K."/>
            <person name="Uohara A."/>
            <person name="Ohji S."/>
            <person name="Ichikawa N."/>
            <person name="Kimura A."/>
            <person name="Yamazoe A."/>
            <person name="Fujita N."/>
        </authorList>
    </citation>
    <scope>NUCLEOTIDE SEQUENCE [LARGE SCALE GENOMIC DNA]</scope>
    <source>
        <strain evidence="1 2">NBRC 13261</strain>
    </source>
</reference>
<dbReference type="AlphaFoldDB" id="A0A081CWY9"/>
<gene>
    <name evidence="1" type="ORF">RRU01S_15_01100</name>
</gene>
<dbReference type="eggNOG" id="COG3087">
    <property type="taxonomic scope" value="Bacteria"/>
</dbReference>
<organism evidence="1 2">
    <name type="scientific">Agrobacterium rubi TR3 = NBRC 13261</name>
    <dbReference type="NCBI Taxonomy" id="1368415"/>
    <lineage>
        <taxon>Bacteria</taxon>
        <taxon>Pseudomonadati</taxon>
        <taxon>Pseudomonadota</taxon>
        <taxon>Alphaproteobacteria</taxon>
        <taxon>Hyphomicrobiales</taxon>
        <taxon>Rhizobiaceae</taxon>
        <taxon>Rhizobium/Agrobacterium group</taxon>
        <taxon>Agrobacterium</taxon>
    </lineage>
</organism>
<dbReference type="RefSeq" id="WP_045230739.1">
    <property type="nucleotide sequence ID" value="NZ_BBJU01000015.1"/>
</dbReference>
<accession>A0A081CWY9</accession>
<evidence type="ECO:0000313" key="1">
    <source>
        <dbReference type="EMBL" id="GAK71185.1"/>
    </source>
</evidence>
<proteinExistence type="predicted"/>
<dbReference type="Proteomes" id="UP000028701">
    <property type="component" value="Unassembled WGS sequence"/>
</dbReference>